<reference evidence="2 3" key="1">
    <citation type="submission" date="2016-10" db="EMBL/GenBank/DDBJ databases">
        <authorList>
            <person name="de Groot N.N."/>
        </authorList>
    </citation>
    <scope>NUCLEOTIDE SEQUENCE [LARGE SCALE GENOMIC DNA]</scope>
    <source>
        <strain evidence="2 3">CGMCC 1.7054</strain>
    </source>
</reference>
<dbReference type="Proteomes" id="UP000198881">
    <property type="component" value="Unassembled WGS sequence"/>
</dbReference>
<evidence type="ECO:0000313" key="2">
    <source>
        <dbReference type="EMBL" id="SFV22592.1"/>
    </source>
</evidence>
<sequence>MTDHIPDWIMALSAVAALVAAVIAGIISYRLLKVEVRRDAASRTRERAGQASQVSAWCILFEDFDTARLNSKEVPPDKNGLRIQNGSATPIYNVEILSRDRTGQEKRPLKLEVLPPGDYVVTSHATYNWGFPYSVEAAPGSSTPITKNRTWVVTSLSFNDCHGSRWQRLTDGSLSELPTGAEPS</sequence>
<dbReference type="EMBL" id="FPCG01000004">
    <property type="protein sequence ID" value="SFV22592.1"/>
    <property type="molecule type" value="Genomic_DNA"/>
</dbReference>
<dbReference type="RefSeq" id="WP_143109440.1">
    <property type="nucleotide sequence ID" value="NZ_FPCG01000004.1"/>
</dbReference>
<keyword evidence="1" id="KW-1133">Transmembrane helix</keyword>
<evidence type="ECO:0000256" key="1">
    <source>
        <dbReference type="SAM" id="Phobius"/>
    </source>
</evidence>
<dbReference type="AlphaFoldDB" id="A0A1I7ML01"/>
<proteinExistence type="predicted"/>
<dbReference type="OrthoDB" id="5116787at2"/>
<accession>A0A1I7ML01</accession>
<keyword evidence="3" id="KW-1185">Reference proteome</keyword>
<organism evidence="2 3">
    <name type="scientific">Micrococcus terreus</name>
    <dbReference type="NCBI Taxonomy" id="574650"/>
    <lineage>
        <taxon>Bacteria</taxon>
        <taxon>Bacillati</taxon>
        <taxon>Actinomycetota</taxon>
        <taxon>Actinomycetes</taxon>
        <taxon>Micrococcales</taxon>
        <taxon>Micrococcaceae</taxon>
        <taxon>Micrococcus</taxon>
    </lineage>
</organism>
<gene>
    <name evidence="2" type="ORF">SAMN04487966_104214</name>
</gene>
<name>A0A1I7ML01_9MICC</name>
<evidence type="ECO:0000313" key="3">
    <source>
        <dbReference type="Proteomes" id="UP000198881"/>
    </source>
</evidence>
<keyword evidence="1" id="KW-0812">Transmembrane</keyword>
<protein>
    <submittedName>
        <fullName evidence="2">Uncharacterized protein</fullName>
    </submittedName>
</protein>
<feature type="transmembrane region" description="Helical" evidence="1">
    <location>
        <begin position="12"/>
        <end position="32"/>
    </location>
</feature>
<keyword evidence="1" id="KW-0472">Membrane</keyword>
<dbReference type="STRING" id="574650.SAMN04487966_104214"/>